<dbReference type="InterPro" id="IPR000971">
    <property type="entry name" value="Globin"/>
</dbReference>
<evidence type="ECO:0000256" key="4">
    <source>
        <dbReference type="ARBA" id="ARBA00022723"/>
    </source>
</evidence>
<dbReference type="VEuPathDB" id="VectorBase:HLOH_047850"/>
<reference evidence="8 9" key="1">
    <citation type="journal article" date="2020" name="Cell">
        <title>Large-Scale Comparative Analyses of Tick Genomes Elucidate Their Genetic Diversity and Vector Capacities.</title>
        <authorList>
            <consortium name="Tick Genome and Microbiome Consortium (TIGMIC)"/>
            <person name="Jia N."/>
            <person name="Wang J."/>
            <person name="Shi W."/>
            <person name="Du L."/>
            <person name="Sun Y."/>
            <person name="Zhan W."/>
            <person name="Jiang J.F."/>
            <person name="Wang Q."/>
            <person name="Zhang B."/>
            <person name="Ji P."/>
            <person name="Bell-Sakyi L."/>
            <person name="Cui X.M."/>
            <person name="Yuan T.T."/>
            <person name="Jiang B.G."/>
            <person name="Yang W.F."/>
            <person name="Lam T.T."/>
            <person name="Chang Q.C."/>
            <person name="Ding S.J."/>
            <person name="Wang X.J."/>
            <person name="Zhu J.G."/>
            <person name="Ruan X.D."/>
            <person name="Zhao L."/>
            <person name="Wei J.T."/>
            <person name="Ye R.Z."/>
            <person name="Que T.C."/>
            <person name="Du C.H."/>
            <person name="Zhou Y.H."/>
            <person name="Cheng J.X."/>
            <person name="Dai P.F."/>
            <person name="Guo W.B."/>
            <person name="Han X.H."/>
            <person name="Huang E.J."/>
            <person name="Li L.F."/>
            <person name="Wei W."/>
            <person name="Gao Y.C."/>
            <person name="Liu J.Z."/>
            <person name="Shao H.Z."/>
            <person name="Wang X."/>
            <person name="Wang C.C."/>
            <person name="Yang T.C."/>
            <person name="Huo Q.B."/>
            <person name="Li W."/>
            <person name="Chen H.Y."/>
            <person name="Chen S.E."/>
            <person name="Zhou L.G."/>
            <person name="Ni X.B."/>
            <person name="Tian J.H."/>
            <person name="Sheng Y."/>
            <person name="Liu T."/>
            <person name="Pan Y.S."/>
            <person name="Xia L.Y."/>
            <person name="Li J."/>
            <person name="Zhao F."/>
            <person name="Cao W.C."/>
        </authorList>
    </citation>
    <scope>NUCLEOTIDE SEQUENCE [LARGE SCALE GENOMIC DNA]</scope>
    <source>
        <strain evidence="8">HaeL-2018</strain>
    </source>
</reference>
<dbReference type="CDD" id="cd01040">
    <property type="entry name" value="Mb-like"/>
    <property type="match status" value="1"/>
</dbReference>
<evidence type="ECO:0000256" key="3">
    <source>
        <dbReference type="ARBA" id="ARBA00022621"/>
    </source>
</evidence>
<dbReference type="SUPFAM" id="SSF46458">
    <property type="entry name" value="Globin-like"/>
    <property type="match status" value="1"/>
</dbReference>
<feature type="domain" description="Globin" evidence="7">
    <location>
        <begin position="16"/>
        <end position="164"/>
    </location>
</feature>
<dbReference type="PROSITE" id="PS01033">
    <property type="entry name" value="GLOBIN"/>
    <property type="match status" value="1"/>
</dbReference>
<keyword evidence="1 6" id="KW-0813">Transport</keyword>
<dbReference type="Gene3D" id="1.10.490.10">
    <property type="entry name" value="Globins"/>
    <property type="match status" value="1"/>
</dbReference>
<dbReference type="PANTHER" id="PTHR47217">
    <property type="entry name" value="GLOBIN-LIKE PROTEIN"/>
    <property type="match status" value="1"/>
</dbReference>
<evidence type="ECO:0000256" key="5">
    <source>
        <dbReference type="ARBA" id="ARBA00023004"/>
    </source>
</evidence>
<organism evidence="8 9">
    <name type="scientific">Haemaphysalis longicornis</name>
    <name type="common">Bush tick</name>
    <dbReference type="NCBI Taxonomy" id="44386"/>
    <lineage>
        <taxon>Eukaryota</taxon>
        <taxon>Metazoa</taxon>
        <taxon>Ecdysozoa</taxon>
        <taxon>Arthropoda</taxon>
        <taxon>Chelicerata</taxon>
        <taxon>Arachnida</taxon>
        <taxon>Acari</taxon>
        <taxon>Parasitiformes</taxon>
        <taxon>Ixodida</taxon>
        <taxon>Ixodoidea</taxon>
        <taxon>Ixodidae</taxon>
        <taxon>Haemaphysalinae</taxon>
        <taxon>Haemaphysalis</taxon>
    </lineage>
</organism>
<dbReference type="GO" id="GO:0020037">
    <property type="term" value="F:heme binding"/>
    <property type="evidence" value="ECO:0007669"/>
    <property type="project" value="InterPro"/>
</dbReference>
<dbReference type="InterPro" id="IPR044399">
    <property type="entry name" value="Mb-like_M"/>
</dbReference>
<accession>A0A9J6GRV5</accession>
<name>A0A9J6GRV5_HAELO</name>
<keyword evidence="9" id="KW-1185">Reference proteome</keyword>
<evidence type="ECO:0000256" key="6">
    <source>
        <dbReference type="RuleBase" id="RU000356"/>
    </source>
</evidence>
<dbReference type="Pfam" id="PF00042">
    <property type="entry name" value="Globin"/>
    <property type="match status" value="1"/>
</dbReference>
<keyword evidence="2 6" id="KW-0349">Heme</keyword>
<comment type="similarity">
    <text evidence="6">Belongs to the globin family.</text>
</comment>
<evidence type="ECO:0000313" key="9">
    <source>
        <dbReference type="Proteomes" id="UP000821853"/>
    </source>
</evidence>
<dbReference type="PANTHER" id="PTHR47217:SF1">
    <property type="entry name" value="GLOBIN-LIKE PROTEIN"/>
    <property type="match status" value="1"/>
</dbReference>
<dbReference type="GO" id="GO:0046872">
    <property type="term" value="F:metal ion binding"/>
    <property type="evidence" value="ECO:0007669"/>
    <property type="project" value="UniProtKB-KW"/>
</dbReference>
<keyword evidence="5" id="KW-0408">Iron</keyword>
<dbReference type="GO" id="GO:0005344">
    <property type="term" value="F:oxygen carrier activity"/>
    <property type="evidence" value="ECO:0007669"/>
    <property type="project" value="UniProtKB-KW"/>
</dbReference>
<proteinExistence type="inferred from homology"/>
<evidence type="ECO:0000256" key="1">
    <source>
        <dbReference type="ARBA" id="ARBA00022448"/>
    </source>
</evidence>
<dbReference type="OMA" id="WREFITY"/>
<keyword evidence="3 6" id="KW-0561">Oxygen transport</keyword>
<dbReference type="GO" id="GO:0019825">
    <property type="term" value="F:oxygen binding"/>
    <property type="evidence" value="ECO:0007669"/>
    <property type="project" value="InterPro"/>
</dbReference>
<evidence type="ECO:0000313" key="8">
    <source>
        <dbReference type="EMBL" id="KAH9377464.1"/>
    </source>
</evidence>
<evidence type="ECO:0000259" key="7">
    <source>
        <dbReference type="PROSITE" id="PS01033"/>
    </source>
</evidence>
<dbReference type="EMBL" id="JABSTR010000008">
    <property type="protein sequence ID" value="KAH9377464.1"/>
    <property type="molecule type" value="Genomic_DNA"/>
</dbReference>
<protein>
    <recommendedName>
        <fullName evidence="7">Globin domain-containing protein</fullName>
    </recommendedName>
</protein>
<evidence type="ECO:0000256" key="2">
    <source>
        <dbReference type="ARBA" id="ARBA00022617"/>
    </source>
</evidence>
<comment type="caution">
    <text evidence="8">The sequence shown here is derived from an EMBL/GenBank/DDBJ whole genome shotgun (WGS) entry which is preliminary data.</text>
</comment>
<dbReference type="Proteomes" id="UP000821853">
    <property type="component" value="Unassembled WGS sequence"/>
</dbReference>
<keyword evidence="4" id="KW-0479">Metal-binding</keyword>
<sequence length="254" mass="27631">MGNVSHKPAVPDPQTGLTPRQVKLIQSTWQTFCSGHREYGVLLFVALFTKHPHLLDLFPKFRDKDITTLMDELVFRAHACAIGYHITSMVASLEDAAALKIMAQRVGAEHLKRHGVTPAHFEVLGDCLVDVLLEKDKRDMTVEAIQAWREFITYFVAVIKEVYDKDAALGAEATSGEWSRTYEATRDSASIAAVSVIGGHAGSSQKQPDSARNSGSERIEAAAVFQVADHPAVASSIQGRSGTSVLHIVTGEGH</sequence>
<dbReference type="OrthoDB" id="436496at2759"/>
<dbReference type="InterPro" id="IPR012292">
    <property type="entry name" value="Globin/Proto"/>
</dbReference>
<dbReference type="AlphaFoldDB" id="A0A9J6GRV5"/>
<gene>
    <name evidence="8" type="ORF">HPB48_006292</name>
</gene>
<dbReference type="InterPro" id="IPR009050">
    <property type="entry name" value="Globin-like_sf"/>
</dbReference>